<accession>A0A1H2XI42</accession>
<evidence type="ECO:0000313" key="1">
    <source>
        <dbReference type="EMBL" id="SDW92486.1"/>
    </source>
</evidence>
<protein>
    <submittedName>
        <fullName evidence="1">WG containing repeat-containing protein</fullName>
    </submittedName>
</protein>
<sequence length="65" mass="7191">MYDDAQPFEEGLSVVTKDDKKGFVNPQGKEIVPLVYENAEKFSEGLAAVKKEGKCVENCQNAPKE</sequence>
<dbReference type="InterPro" id="IPR032774">
    <property type="entry name" value="WG_beta_rep"/>
</dbReference>
<name>A0A1H2XI42_9FLAO</name>
<proteinExistence type="predicted"/>
<comment type="caution">
    <text evidence="1">The sequence shown here is derived from an EMBL/GenBank/DDBJ whole genome shotgun (WGS) entry which is preliminary data.</text>
</comment>
<evidence type="ECO:0000313" key="2">
    <source>
        <dbReference type="Proteomes" id="UP000182771"/>
    </source>
</evidence>
<dbReference type="EMBL" id="FNND01000005">
    <property type="protein sequence ID" value="SDW92486.1"/>
    <property type="molecule type" value="Genomic_DNA"/>
</dbReference>
<dbReference type="AlphaFoldDB" id="A0A1H2XI42"/>
<dbReference type="Pfam" id="PF14903">
    <property type="entry name" value="WG_beta_rep"/>
    <property type="match status" value="2"/>
</dbReference>
<keyword evidence="2" id="KW-1185">Reference proteome</keyword>
<organism evidence="1 2">
    <name type="scientific">Capnocytophaga granulosa</name>
    <dbReference type="NCBI Taxonomy" id="45242"/>
    <lineage>
        <taxon>Bacteria</taxon>
        <taxon>Pseudomonadati</taxon>
        <taxon>Bacteroidota</taxon>
        <taxon>Flavobacteriia</taxon>
        <taxon>Flavobacteriales</taxon>
        <taxon>Flavobacteriaceae</taxon>
        <taxon>Capnocytophaga</taxon>
    </lineage>
</organism>
<gene>
    <name evidence="1" type="ORF">SAMN05444420_105127</name>
</gene>
<reference evidence="1 2" key="1">
    <citation type="submission" date="2016-10" db="EMBL/GenBank/DDBJ databases">
        <authorList>
            <person name="Varghese N."/>
            <person name="Submissions S."/>
        </authorList>
    </citation>
    <scope>NUCLEOTIDE SEQUENCE [LARGE SCALE GENOMIC DNA]</scope>
    <source>
        <strain evidence="1 2">DSM 11449</strain>
    </source>
</reference>
<dbReference type="Proteomes" id="UP000182771">
    <property type="component" value="Unassembled WGS sequence"/>
</dbReference>